<keyword evidence="2" id="KW-1185">Reference proteome</keyword>
<dbReference type="AlphaFoldDB" id="L8FPJ4"/>
<gene>
    <name evidence="1" type="ORF">GMDG_05513</name>
</gene>
<protein>
    <submittedName>
        <fullName evidence="1">Uncharacterized protein</fullName>
    </submittedName>
</protein>
<dbReference type="EMBL" id="GL573287">
    <property type="protein sequence ID" value="ELR02464.1"/>
    <property type="molecule type" value="Genomic_DNA"/>
</dbReference>
<dbReference type="VEuPathDB" id="FungiDB:GMDG_05513"/>
<name>L8FPJ4_PSED2</name>
<dbReference type="HOGENOM" id="CLU_099538_0_1_1"/>
<organism evidence="1 2">
    <name type="scientific">Pseudogymnoascus destructans (strain ATCC MYA-4855 / 20631-21)</name>
    <name type="common">Bat white-nose syndrome fungus</name>
    <name type="synonym">Geomyces destructans</name>
    <dbReference type="NCBI Taxonomy" id="658429"/>
    <lineage>
        <taxon>Eukaryota</taxon>
        <taxon>Fungi</taxon>
        <taxon>Dikarya</taxon>
        <taxon>Ascomycota</taxon>
        <taxon>Pezizomycotina</taxon>
        <taxon>Leotiomycetes</taxon>
        <taxon>Thelebolales</taxon>
        <taxon>Thelebolaceae</taxon>
        <taxon>Pseudogymnoascus</taxon>
    </lineage>
</organism>
<evidence type="ECO:0000313" key="2">
    <source>
        <dbReference type="Proteomes" id="UP000011064"/>
    </source>
</evidence>
<reference evidence="2" key="1">
    <citation type="submission" date="2010-09" db="EMBL/GenBank/DDBJ databases">
        <title>The genome sequence of Geomyces destructans 20631-21.</title>
        <authorList>
            <consortium name="The Broad Institute Genome Sequencing Platform"/>
            <person name="Cuomo C.A."/>
            <person name="Blehert D.S."/>
            <person name="Lorch J.M."/>
            <person name="Young S.K."/>
            <person name="Zeng Q."/>
            <person name="Gargeya S."/>
            <person name="Fitzgerald M."/>
            <person name="Haas B."/>
            <person name="Abouelleil A."/>
            <person name="Alvarado L."/>
            <person name="Arachchi H.M."/>
            <person name="Berlin A."/>
            <person name="Brown A."/>
            <person name="Chapman S.B."/>
            <person name="Chen Z."/>
            <person name="Dunbar C."/>
            <person name="Freedman E."/>
            <person name="Gearin G."/>
            <person name="Gellesch M."/>
            <person name="Goldberg J."/>
            <person name="Griggs A."/>
            <person name="Gujja S."/>
            <person name="Heiman D."/>
            <person name="Howarth C."/>
            <person name="Larson L."/>
            <person name="Lui A."/>
            <person name="MacDonald P.J.P."/>
            <person name="Montmayeur A."/>
            <person name="Murphy C."/>
            <person name="Neiman D."/>
            <person name="Pearson M."/>
            <person name="Priest M."/>
            <person name="Roberts A."/>
            <person name="Saif S."/>
            <person name="Shea T."/>
            <person name="Shenoy N."/>
            <person name="Sisk P."/>
            <person name="Stolte C."/>
            <person name="Sykes S."/>
            <person name="Wortman J."/>
            <person name="Nusbaum C."/>
            <person name="Birren B."/>
        </authorList>
    </citation>
    <scope>NUCLEOTIDE SEQUENCE [LARGE SCALE GENOMIC DNA]</scope>
    <source>
        <strain evidence="2">ATCC MYA-4855 / 20631-21</strain>
    </source>
</reference>
<sequence length="190" mass="19843">CLGSLGEEFAALLAAEEATPLIPADVVAAATEANRVALLAAQSVPKFCSETERDLYEEARATRAALELGLAQIRSSLRRLRTEQESVPALLGELVGAVGKLPTVAAPAVAPTWGDGRREGEDGEVGAAYGAYVGEDLVSEGTRAWPFVWGHFDPSSLMVVAACCDAGETFGKGGSRKGYGGECALTRRVF</sequence>
<accession>L8FPJ4</accession>
<feature type="non-terminal residue" evidence="1">
    <location>
        <position position="1"/>
    </location>
</feature>
<proteinExistence type="predicted"/>
<dbReference type="Proteomes" id="UP000011064">
    <property type="component" value="Unassembled WGS sequence"/>
</dbReference>
<evidence type="ECO:0000313" key="1">
    <source>
        <dbReference type="EMBL" id="ELR02464.1"/>
    </source>
</evidence>
<dbReference type="InParanoid" id="L8FPJ4"/>